<dbReference type="Pfam" id="PF24703">
    <property type="entry name" value="DUF7666"/>
    <property type="match status" value="1"/>
</dbReference>
<feature type="domain" description="DUF7666" evidence="1">
    <location>
        <begin position="26"/>
        <end position="78"/>
    </location>
</feature>
<organism evidence="2">
    <name type="scientific">mine drainage metagenome</name>
    <dbReference type="NCBI Taxonomy" id="410659"/>
    <lineage>
        <taxon>unclassified sequences</taxon>
        <taxon>metagenomes</taxon>
        <taxon>ecological metagenomes</taxon>
    </lineage>
</organism>
<reference evidence="2" key="1">
    <citation type="submission" date="2013-08" db="EMBL/GenBank/DDBJ databases">
        <authorList>
            <person name="Mendez C."/>
            <person name="Richter M."/>
            <person name="Ferrer M."/>
            <person name="Sanchez J."/>
        </authorList>
    </citation>
    <scope>NUCLEOTIDE SEQUENCE</scope>
</reference>
<sequence>ELGAGEAAVSAKKAVSSRRAAAPTTVVSYKGFDAQLKCRDFQYAVGETYTHAGAVEPCRSWFHGCEYPLDVFAYYEPAGS</sequence>
<protein>
    <recommendedName>
        <fullName evidence="1">DUF7666 domain-containing protein</fullName>
    </recommendedName>
</protein>
<comment type="caution">
    <text evidence="2">The sequence shown here is derived from an EMBL/GenBank/DDBJ whole genome shotgun (WGS) entry which is preliminary data.</text>
</comment>
<dbReference type="AlphaFoldDB" id="T1AAF9"/>
<evidence type="ECO:0000259" key="1">
    <source>
        <dbReference type="Pfam" id="PF24703"/>
    </source>
</evidence>
<evidence type="ECO:0000313" key="2">
    <source>
        <dbReference type="EMBL" id="EQD37899.1"/>
    </source>
</evidence>
<dbReference type="EMBL" id="AUZX01012750">
    <property type="protein sequence ID" value="EQD37899.1"/>
    <property type="molecule type" value="Genomic_DNA"/>
</dbReference>
<feature type="non-terminal residue" evidence="2">
    <location>
        <position position="1"/>
    </location>
</feature>
<gene>
    <name evidence="2" type="ORF">B1A_17333</name>
</gene>
<dbReference type="InterPro" id="IPR056083">
    <property type="entry name" value="DUF7666"/>
</dbReference>
<feature type="non-terminal residue" evidence="2">
    <location>
        <position position="80"/>
    </location>
</feature>
<name>T1AAF9_9ZZZZ</name>
<proteinExistence type="predicted"/>
<accession>T1AAF9</accession>
<reference evidence="2" key="2">
    <citation type="journal article" date="2014" name="ISME J.">
        <title>Microbial stratification in low pH oxic and suboxic macroscopic growths along an acid mine drainage.</title>
        <authorList>
            <person name="Mendez-Garcia C."/>
            <person name="Mesa V."/>
            <person name="Sprenger R.R."/>
            <person name="Richter M."/>
            <person name="Diez M.S."/>
            <person name="Solano J."/>
            <person name="Bargiela R."/>
            <person name="Golyshina O.V."/>
            <person name="Manteca A."/>
            <person name="Ramos J.L."/>
            <person name="Gallego J.R."/>
            <person name="Llorente I."/>
            <person name="Martins Dos Santos V.A."/>
            <person name="Jensen O.N."/>
            <person name="Pelaez A.I."/>
            <person name="Sanchez J."/>
            <person name="Ferrer M."/>
        </authorList>
    </citation>
    <scope>NUCLEOTIDE SEQUENCE</scope>
</reference>